<dbReference type="AlphaFoldDB" id="A0A4Q7PUI6"/>
<name>A0A4Q7PUI6_9FIRM</name>
<protein>
    <recommendedName>
        <fullName evidence="3">Tetratricopeptide repeat protein</fullName>
    </recommendedName>
</protein>
<comment type="caution">
    <text evidence="1">The sequence shown here is derived from an EMBL/GenBank/DDBJ whole genome shotgun (WGS) entry which is preliminary data.</text>
</comment>
<dbReference type="EMBL" id="SGXF01000001">
    <property type="protein sequence ID" value="RZT02990.1"/>
    <property type="molecule type" value="Genomic_DNA"/>
</dbReference>
<dbReference type="RefSeq" id="WP_130433824.1">
    <property type="nucleotide sequence ID" value="NZ_SGXF01000001.1"/>
</dbReference>
<keyword evidence="2" id="KW-1185">Reference proteome</keyword>
<proteinExistence type="predicted"/>
<gene>
    <name evidence="1" type="ORF">EV209_1123</name>
</gene>
<evidence type="ECO:0000313" key="1">
    <source>
        <dbReference type="EMBL" id="RZT02990.1"/>
    </source>
</evidence>
<organism evidence="1 2">
    <name type="scientific">Cuneatibacter caecimuris</name>
    <dbReference type="NCBI Taxonomy" id="1796618"/>
    <lineage>
        <taxon>Bacteria</taxon>
        <taxon>Bacillati</taxon>
        <taxon>Bacillota</taxon>
        <taxon>Clostridia</taxon>
        <taxon>Lachnospirales</taxon>
        <taxon>Lachnospiraceae</taxon>
        <taxon>Cuneatibacter</taxon>
    </lineage>
</organism>
<dbReference type="SUPFAM" id="SSF48452">
    <property type="entry name" value="TPR-like"/>
    <property type="match status" value="1"/>
</dbReference>
<evidence type="ECO:0008006" key="3">
    <source>
        <dbReference type="Google" id="ProtNLM"/>
    </source>
</evidence>
<dbReference type="InterPro" id="IPR011990">
    <property type="entry name" value="TPR-like_helical_dom_sf"/>
</dbReference>
<dbReference type="Proteomes" id="UP000292927">
    <property type="component" value="Unassembled WGS sequence"/>
</dbReference>
<reference evidence="1 2" key="1">
    <citation type="submission" date="2019-02" db="EMBL/GenBank/DDBJ databases">
        <title>Genomic Encyclopedia of Type Strains, Phase IV (KMG-IV): sequencing the most valuable type-strain genomes for metagenomic binning, comparative biology and taxonomic classification.</title>
        <authorList>
            <person name="Goeker M."/>
        </authorList>
    </citation>
    <scope>NUCLEOTIDE SEQUENCE [LARGE SCALE GENOMIC DNA]</scope>
    <source>
        <strain evidence="1 2">DSM 29486</strain>
    </source>
</reference>
<sequence length="309" mass="35444">MTGKRKWWYEAKAAFCRLFGYFMGKGSWAAGGAALLLGFAGSLFLYETASANPGKEIAAYRKALEAEEQKEYEKAIRMYQRCGDYAEAAGRLGQCRYRYGEALAGKKKYNAAIEMIRRSGYSDYREKVQQLYYRQGQQLMNATKFHRAVLAFQACREAEGVEEQLLLAKYYCVQSDKTDKALRQKYLAELAALDYRDSRKILESQQEWSVLFTVNYSKKYDTKNEEILSRGKRIYFHFTIEGGDGRGVLCRYEAIWPDGSARAGVMEDYLYEGDKAFLWIDCDLPGNVTVNIFNDADYTLIGSKTVRLE</sequence>
<accession>A0A4Q7PUI6</accession>
<evidence type="ECO:0000313" key="2">
    <source>
        <dbReference type="Proteomes" id="UP000292927"/>
    </source>
</evidence>